<dbReference type="PANTHER" id="PTHR35936">
    <property type="entry name" value="MEMBRANE-BOUND LYTIC MUREIN TRANSGLYCOSYLASE F"/>
    <property type="match status" value="1"/>
</dbReference>
<dbReference type="AlphaFoldDB" id="A0A371BD71"/>
<sequence length="245" mass="25419">MIDTQHLQSLAPAGTLRGGVVVAPAKSISFATTGDDGAVQGVPVDLLRGFAALLNVPLALTEFPNSGQLTDAIAEGRCDIGFMPRDAAREARVAFGPSFYLMGSTYLVPAGSEIFTIEAVNREGIRIVAIANTTTARAARRTAPLAMVEEVPSVELMTAMAQRGEADAFALSHDSFAGLLPRIPGARILPGQFQQTGIGVAVPPGRPGALVLARALIEEAKTNGLVRRAFDAAGFVDAAVAPLES</sequence>
<dbReference type="OrthoDB" id="6955767at2"/>
<comment type="caution">
    <text evidence="3">The sequence shown here is derived from an EMBL/GenBank/DDBJ whole genome shotgun (WGS) entry which is preliminary data.</text>
</comment>
<dbReference type="EMBL" id="QRGO01000001">
    <property type="protein sequence ID" value="RDV05498.1"/>
    <property type="molecule type" value="Genomic_DNA"/>
</dbReference>
<evidence type="ECO:0000256" key="1">
    <source>
        <dbReference type="ARBA" id="ARBA00022729"/>
    </source>
</evidence>
<keyword evidence="4" id="KW-1185">Reference proteome</keyword>
<reference evidence="4" key="1">
    <citation type="submission" date="2018-08" db="EMBL/GenBank/DDBJ databases">
        <authorList>
            <person name="Kim S.-J."/>
            <person name="Jung G.-Y."/>
        </authorList>
    </citation>
    <scope>NUCLEOTIDE SEQUENCE [LARGE SCALE GENOMIC DNA]</scope>
    <source>
        <strain evidence="4">GY_H</strain>
    </source>
</reference>
<proteinExistence type="predicted"/>
<dbReference type="InterPro" id="IPR001638">
    <property type="entry name" value="Solute-binding_3/MltF_N"/>
</dbReference>
<gene>
    <name evidence="3" type="ORF">DXH78_13500</name>
</gene>
<keyword evidence="1" id="KW-0732">Signal</keyword>
<dbReference type="SMART" id="SM00062">
    <property type="entry name" value="PBPb"/>
    <property type="match status" value="1"/>
</dbReference>
<evidence type="ECO:0000313" key="4">
    <source>
        <dbReference type="Proteomes" id="UP000263993"/>
    </source>
</evidence>
<evidence type="ECO:0000259" key="2">
    <source>
        <dbReference type="SMART" id="SM00062"/>
    </source>
</evidence>
<dbReference type="SUPFAM" id="SSF53850">
    <property type="entry name" value="Periplasmic binding protein-like II"/>
    <property type="match status" value="1"/>
</dbReference>
<dbReference type="RefSeq" id="WP_115517521.1">
    <property type="nucleotide sequence ID" value="NZ_QRGO01000001.1"/>
</dbReference>
<protein>
    <submittedName>
        <fullName evidence="3">ABC transporter substrate-binding protein</fullName>
    </submittedName>
</protein>
<feature type="domain" description="Solute-binding protein family 3/N-terminal" evidence="2">
    <location>
        <begin position="27"/>
        <end position="233"/>
    </location>
</feature>
<accession>A0A371BD71</accession>
<dbReference type="Gene3D" id="3.40.190.10">
    <property type="entry name" value="Periplasmic binding protein-like II"/>
    <property type="match status" value="2"/>
</dbReference>
<dbReference type="PANTHER" id="PTHR35936:SF17">
    <property type="entry name" value="ARGININE-BINDING EXTRACELLULAR PROTEIN ARTP"/>
    <property type="match status" value="1"/>
</dbReference>
<evidence type="ECO:0000313" key="3">
    <source>
        <dbReference type="EMBL" id="RDV05498.1"/>
    </source>
</evidence>
<organism evidence="3 4">
    <name type="scientific">Undibacter mobilis</name>
    <dbReference type="NCBI Taxonomy" id="2292256"/>
    <lineage>
        <taxon>Bacteria</taxon>
        <taxon>Pseudomonadati</taxon>
        <taxon>Pseudomonadota</taxon>
        <taxon>Alphaproteobacteria</taxon>
        <taxon>Hyphomicrobiales</taxon>
        <taxon>Nitrobacteraceae</taxon>
        <taxon>Undibacter</taxon>
    </lineage>
</organism>
<name>A0A371BD71_9BRAD</name>
<dbReference type="Pfam" id="PF00497">
    <property type="entry name" value="SBP_bac_3"/>
    <property type="match status" value="1"/>
</dbReference>
<dbReference type="Proteomes" id="UP000263993">
    <property type="component" value="Unassembled WGS sequence"/>
</dbReference>